<dbReference type="EMBL" id="JBHLVF010000023">
    <property type="protein sequence ID" value="MFC0392766.1"/>
    <property type="molecule type" value="Genomic_DNA"/>
</dbReference>
<reference evidence="1 2" key="1">
    <citation type="submission" date="2024-09" db="EMBL/GenBank/DDBJ databases">
        <authorList>
            <person name="Sun Q."/>
            <person name="Mori K."/>
        </authorList>
    </citation>
    <scope>NUCLEOTIDE SEQUENCE [LARGE SCALE GENOMIC DNA]</scope>
    <source>
        <strain evidence="1 2">CCM 4839</strain>
    </source>
</reference>
<protein>
    <submittedName>
        <fullName evidence="1">Uncharacterized protein</fullName>
    </submittedName>
</protein>
<evidence type="ECO:0000313" key="1">
    <source>
        <dbReference type="EMBL" id="MFC0392766.1"/>
    </source>
</evidence>
<sequence>MLHPIQGGDSITTSRTSQGDNKDNVYLFPSMLDQYQIQLTRMLEAEQYGEAKTLLLFLLRCQGEDRRHYEEWGNLLTWLDMAFPDTGGSNGHNDALLVPEEEEEDEDSIRRQVLTSDKQDDAYVEQILYIMQNHPVVDQQILALERAVHLDHPEVDEAIVSWLTGKELHPALQFKALQCLRKREVTGQIRLQRLGETVDLEIEETPLSMDDFPVVVTHVVERVESVTEVMDSTLPHFAKELWKECLQCLYGTSVYNLMVKDEEETVDCFAAALHQSLELSLYGRSDDDQLRDTYGITDALRFRYEQACRALRMVAQFHGDDNGSEP</sequence>
<gene>
    <name evidence="1" type="ORF">ACFFJ8_15445</name>
</gene>
<accession>A0ABV6JA80</accession>
<organism evidence="1 2">
    <name type="scientific">Paenibacillus mendelii</name>
    <dbReference type="NCBI Taxonomy" id="206163"/>
    <lineage>
        <taxon>Bacteria</taxon>
        <taxon>Bacillati</taxon>
        <taxon>Bacillota</taxon>
        <taxon>Bacilli</taxon>
        <taxon>Bacillales</taxon>
        <taxon>Paenibacillaceae</taxon>
        <taxon>Paenibacillus</taxon>
    </lineage>
</organism>
<dbReference type="Proteomes" id="UP001589818">
    <property type="component" value="Unassembled WGS sequence"/>
</dbReference>
<comment type="caution">
    <text evidence="1">The sequence shown here is derived from an EMBL/GenBank/DDBJ whole genome shotgun (WGS) entry which is preliminary data.</text>
</comment>
<dbReference type="RefSeq" id="WP_256555333.1">
    <property type="nucleotide sequence ID" value="NZ_JANHOF010000005.1"/>
</dbReference>
<keyword evidence="2" id="KW-1185">Reference proteome</keyword>
<evidence type="ECO:0000313" key="2">
    <source>
        <dbReference type="Proteomes" id="UP001589818"/>
    </source>
</evidence>
<proteinExistence type="predicted"/>
<name>A0ABV6JA80_9BACL</name>